<protein>
    <submittedName>
        <fullName evidence="1">Uncharacterized protein</fullName>
    </submittedName>
</protein>
<keyword evidence="2" id="KW-1185">Reference proteome</keyword>
<sequence length="159" mass="17461">MTPSITARAQAALDYLETASTDPAFAHPARPEDAATAQLRLAHLLGIPLTNVTVTADLLRRRHQSGEPLLLTATDPADGENPQETYHFILSTPLLDHDPFHLLEPCPECDQPVPVRAITRLTDLAPALTRDLPDDVLDNLQFLFDPAHRDTCDFGPARD</sequence>
<gene>
    <name evidence="1" type="ORF">C7C46_31870</name>
</gene>
<evidence type="ECO:0000313" key="2">
    <source>
        <dbReference type="Proteomes" id="UP000248039"/>
    </source>
</evidence>
<name>A0A2V4NH49_9ACTN</name>
<accession>A0A2V4NH49</accession>
<dbReference type="Proteomes" id="UP000248039">
    <property type="component" value="Unassembled WGS sequence"/>
</dbReference>
<dbReference type="AlphaFoldDB" id="A0A2V4NH49"/>
<reference evidence="1 2" key="1">
    <citation type="submission" date="2018-03" db="EMBL/GenBank/DDBJ databases">
        <title>Bioinformatic expansion and discovery of thiopeptide antibiotics.</title>
        <authorList>
            <person name="Schwalen C.J."/>
            <person name="Hudson G.A."/>
            <person name="Mitchell D.A."/>
        </authorList>
    </citation>
    <scope>NUCLEOTIDE SEQUENCE [LARGE SCALE GENOMIC DNA]</scope>
    <source>
        <strain evidence="1 2">ATCC 21389</strain>
    </source>
</reference>
<dbReference type="EMBL" id="PYBW01000188">
    <property type="protein sequence ID" value="PYC66040.1"/>
    <property type="molecule type" value="Genomic_DNA"/>
</dbReference>
<proteinExistence type="predicted"/>
<dbReference type="RefSeq" id="WP_110673408.1">
    <property type="nucleotide sequence ID" value="NZ_PYBW01000188.1"/>
</dbReference>
<organism evidence="1 2">
    <name type="scientific">Streptomyces tateyamensis</name>
    <dbReference type="NCBI Taxonomy" id="565073"/>
    <lineage>
        <taxon>Bacteria</taxon>
        <taxon>Bacillati</taxon>
        <taxon>Actinomycetota</taxon>
        <taxon>Actinomycetes</taxon>
        <taxon>Kitasatosporales</taxon>
        <taxon>Streptomycetaceae</taxon>
        <taxon>Streptomyces</taxon>
    </lineage>
</organism>
<evidence type="ECO:0000313" key="1">
    <source>
        <dbReference type="EMBL" id="PYC66040.1"/>
    </source>
</evidence>
<comment type="caution">
    <text evidence="1">The sequence shown here is derived from an EMBL/GenBank/DDBJ whole genome shotgun (WGS) entry which is preliminary data.</text>
</comment>
<dbReference type="OrthoDB" id="4194155at2"/>